<feature type="compositionally biased region" description="Polar residues" evidence="1">
    <location>
        <begin position="274"/>
        <end position="287"/>
    </location>
</feature>
<feature type="compositionally biased region" description="Polar residues" evidence="1">
    <location>
        <begin position="358"/>
        <end position="375"/>
    </location>
</feature>
<reference evidence="3" key="1">
    <citation type="submission" date="2022-07" db="EMBL/GenBank/DDBJ databases">
        <title>Genome Sequence of Leucocoprinus birnbaumii.</title>
        <authorList>
            <person name="Buettner E."/>
        </authorList>
    </citation>
    <scope>NUCLEOTIDE SEQUENCE</scope>
    <source>
        <strain evidence="3">VT141</strain>
    </source>
</reference>
<sequence length="429" mass="45228">MGASAKIAFYGTSITVYGTVSANNVDDGTKSAYSIDGGIGSTYTTSPTKSTQYQVKFFQSPTLSPGRHTLEITNESPGGWFWLDYVLVANSTAPSSSSVSSSSAATSTSTASVSLTSSTPTFTPPSTVTVAYTPSFTPSTDADEAAADTNVHHHKGPNAGPIVGAVFGTMFGLVLLGVLIWFVRRKMEDRYANEAAAIPDEAAILPPTSKAAQGLSKSPGSRPNSGYDIPISPSTMVQVHHQHQASYHQQSQHSRYGSNVSASGVYPFSPAGGNAQQAYHSNPTSAGQRAPPFMGNPQQGYHQPQPHGRQNSLGLPPRVPRPLSSHNYSNSTGGVSLGYNPYQHGQANLGVHGPQGPLSASASEYNQGVSGSRPSSPLVYPGVPPVYNSSLDYLPVLDYHFLDILSRLLAAHRLAPSIPELYTYRALNA</sequence>
<organism evidence="3 4">
    <name type="scientific">Leucocoprinus birnbaumii</name>
    <dbReference type="NCBI Taxonomy" id="56174"/>
    <lineage>
        <taxon>Eukaryota</taxon>
        <taxon>Fungi</taxon>
        <taxon>Dikarya</taxon>
        <taxon>Basidiomycota</taxon>
        <taxon>Agaricomycotina</taxon>
        <taxon>Agaricomycetes</taxon>
        <taxon>Agaricomycetidae</taxon>
        <taxon>Agaricales</taxon>
        <taxon>Agaricineae</taxon>
        <taxon>Agaricaceae</taxon>
        <taxon>Leucocoprinus</taxon>
    </lineage>
</organism>
<evidence type="ECO:0000313" key="4">
    <source>
        <dbReference type="Proteomes" id="UP001213000"/>
    </source>
</evidence>
<evidence type="ECO:0000256" key="1">
    <source>
        <dbReference type="SAM" id="MobiDB-lite"/>
    </source>
</evidence>
<keyword evidence="4" id="KW-1185">Reference proteome</keyword>
<proteinExistence type="predicted"/>
<comment type="caution">
    <text evidence="3">The sequence shown here is derived from an EMBL/GenBank/DDBJ whole genome shotgun (WGS) entry which is preliminary data.</text>
</comment>
<keyword evidence="2" id="KW-0472">Membrane</keyword>
<feature type="compositionally biased region" description="Polar residues" evidence="1">
    <location>
        <begin position="215"/>
        <end position="224"/>
    </location>
</feature>
<feature type="compositionally biased region" description="Low complexity" evidence="1">
    <location>
        <begin position="244"/>
        <end position="254"/>
    </location>
</feature>
<name>A0AAD5YVE5_9AGAR</name>
<dbReference type="EMBL" id="JANIEX010000026">
    <property type="protein sequence ID" value="KAJ3575816.1"/>
    <property type="molecule type" value="Genomic_DNA"/>
</dbReference>
<dbReference type="Gene3D" id="2.60.120.260">
    <property type="entry name" value="Galactose-binding domain-like"/>
    <property type="match status" value="1"/>
</dbReference>
<feature type="compositionally biased region" description="Polar residues" evidence="1">
    <location>
        <begin position="324"/>
        <end position="334"/>
    </location>
</feature>
<dbReference type="Proteomes" id="UP001213000">
    <property type="component" value="Unassembled WGS sequence"/>
</dbReference>
<protein>
    <submittedName>
        <fullName evidence="3">Uncharacterized protein</fullName>
    </submittedName>
</protein>
<keyword evidence="2" id="KW-0812">Transmembrane</keyword>
<feature type="transmembrane region" description="Helical" evidence="2">
    <location>
        <begin position="162"/>
        <end position="183"/>
    </location>
</feature>
<gene>
    <name evidence="3" type="ORF">NP233_g851</name>
</gene>
<dbReference type="AlphaFoldDB" id="A0AAD5YVE5"/>
<feature type="compositionally biased region" description="Low complexity" evidence="1">
    <location>
        <begin position="295"/>
        <end position="310"/>
    </location>
</feature>
<keyword evidence="2" id="KW-1133">Transmembrane helix</keyword>
<evidence type="ECO:0000256" key="2">
    <source>
        <dbReference type="SAM" id="Phobius"/>
    </source>
</evidence>
<accession>A0AAD5YVE5</accession>
<evidence type="ECO:0000313" key="3">
    <source>
        <dbReference type="EMBL" id="KAJ3575816.1"/>
    </source>
</evidence>
<feature type="region of interest" description="Disordered" evidence="1">
    <location>
        <begin position="209"/>
        <end position="376"/>
    </location>
</feature>